<dbReference type="Gene3D" id="3.40.50.720">
    <property type="entry name" value="NAD(P)-binding Rossmann-like Domain"/>
    <property type="match status" value="1"/>
</dbReference>
<protein>
    <recommendedName>
        <fullName evidence="1">NAD-dependent epimerase/dehydratase domain-containing protein</fullName>
    </recommendedName>
</protein>
<comment type="caution">
    <text evidence="2">The sequence shown here is derived from an EMBL/GenBank/DDBJ whole genome shotgun (WGS) entry which is preliminary data.</text>
</comment>
<dbReference type="OrthoDB" id="9801056at2"/>
<dbReference type="InterPro" id="IPR036291">
    <property type="entry name" value="NAD(P)-bd_dom_sf"/>
</dbReference>
<dbReference type="EMBL" id="PXNN01000013">
    <property type="protein sequence ID" value="PSF07751.1"/>
    <property type="molecule type" value="Genomic_DNA"/>
</dbReference>
<evidence type="ECO:0000259" key="1">
    <source>
        <dbReference type="Pfam" id="PF01370"/>
    </source>
</evidence>
<dbReference type="AlphaFoldDB" id="A0A2T1KC91"/>
<dbReference type="Pfam" id="PF01370">
    <property type="entry name" value="Epimerase"/>
    <property type="match status" value="1"/>
</dbReference>
<dbReference type="SUPFAM" id="SSF51735">
    <property type="entry name" value="NAD(P)-binding Rossmann-fold domains"/>
    <property type="match status" value="1"/>
</dbReference>
<dbReference type="Proteomes" id="UP000238385">
    <property type="component" value="Unassembled WGS sequence"/>
</dbReference>
<gene>
    <name evidence="2" type="ORF">C7H08_10060</name>
</gene>
<reference evidence="2 3" key="1">
    <citation type="submission" date="2018-03" db="EMBL/GenBank/DDBJ databases">
        <title>Marinobacter brunus sp. nov., a marine bacterium of Gamma-proteobacteria isolated from the surface seawater of the South China Sea.</title>
        <authorList>
            <person name="Cheng H."/>
            <person name="Wu Y.-H."/>
            <person name="Xamxidin M."/>
            <person name="Xu X.-W."/>
        </authorList>
    </citation>
    <scope>NUCLEOTIDE SEQUENCE [LARGE SCALE GENOMIC DNA]</scope>
    <source>
        <strain evidence="2 3">JCM 30472</strain>
    </source>
</reference>
<organism evidence="2 3">
    <name type="scientific">Marinobacter halophilus</name>
    <dbReference type="NCBI Taxonomy" id="1323740"/>
    <lineage>
        <taxon>Bacteria</taxon>
        <taxon>Pseudomonadati</taxon>
        <taxon>Pseudomonadota</taxon>
        <taxon>Gammaproteobacteria</taxon>
        <taxon>Pseudomonadales</taxon>
        <taxon>Marinobacteraceae</taxon>
        <taxon>Marinobacter</taxon>
    </lineage>
</organism>
<dbReference type="InterPro" id="IPR001509">
    <property type="entry name" value="Epimerase_deHydtase"/>
</dbReference>
<feature type="domain" description="NAD-dependent epimerase/dehydratase" evidence="1">
    <location>
        <begin position="3"/>
        <end position="227"/>
    </location>
</feature>
<keyword evidence="3" id="KW-1185">Reference proteome</keyword>
<accession>A0A2T1KC91</accession>
<dbReference type="GO" id="GO:0005737">
    <property type="term" value="C:cytoplasm"/>
    <property type="evidence" value="ECO:0007669"/>
    <property type="project" value="TreeGrafter"/>
</dbReference>
<dbReference type="InterPro" id="IPR051783">
    <property type="entry name" value="NAD(P)-dependent_oxidoreduct"/>
</dbReference>
<dbReference type="PANTHER" id="PTHR48079:SF6">
    <property type="entry name" value="NAD(P)-BINDING DOMAIN-CONTAINING PROTEIN-RELATED"/>
    <property type="match status" value="1"/>
</dbReference>
<dbReference type="GO" id="GO:0004029">
    <property type="term" value="F:aldehyde dehydrogenase (NAD+) activity"/>
    <property type="evidence" value="ECO:0007669"/>
    <property type="project" value="TreeGrafter"/>
</dbReference>
<dbReference type="PANTHER" id="PTHR48079">
    <property type="entry name" value="PROTEIN YEEZ"/>
    <property type="match status" value="1"/>
</dbReference>
<sequence length="322" mass="34827">MRVVVTGASGFVGSALGRALQRKNGVDSVIGLVREEKTELGFATRAAGNLFEGSHWRECLYGADVVIHLAARAHVLNDGHEDPLTEFRRVNVDGSLRVAEAALKAGVKRFVFVSSIGVNGNQTSTSPFNELTPPGPVSDYAVSKWEAEQALSRFFSGTGVELVIVRPPLVYAGDAPGNFQRLMWLVARGLPLPFGSVDNQRSMIALENLVDFLICCARHPDAGGETFLVSDGEDYSLSEMLALLALGMRTRLVQLPFPLVLLQGVARLFGKQALVDQLCGSLQVDSNKARELLGWQTKVSARDALVDSGRSYARLTSKQSKL</sequence>
<evidence type="ECO:0000313" key="2">
    <source>
        <dbReference type="EMBL" id="PSF07751.1"/>
    </source>
</evidence>
<dbReference type="RefSeq" id="WP_106671620.1">
    <property type="nucleotide sequence ID" value="NZ_BMFE01000001.1"/>
</dbReference>
<evidence type="ECO:0000313" key="3">
    <source>
        <dbReference type="Proteomes" id="UP000238385"/>
    </source>
</evidence>
<name>A0A2T1KC91_9GAMM</name>
<proteinExistence type="predicted"/>